<keyword evidence="5" id="KW-1185">Reference proteome</keyword>
<reference evidence="4" key="1">
    <citation type="submission" date="2021-08" db="EMBL/GenBank/DDBJ databases">
        <title>Hoeflea bacterium WL0058 sp. nov., isolated from the sediment.</title>
        <authorList>
            <person name="Wang L."/>
            <person name="Zhang D."/>
        </authorList>
    </citation>
    <scope>NUCLEOTIDE SEQUENCE</scope>
    <source>
        <strain evidence="4">WL0058</strain>
    </source>
</reference>
<dbReference type="Proteomes" id="UP001196509">
    <property type="component" value="Unassembled WGS sequence"/>
</dbReference>
<dbReference type="SUPFAM" id="SSF47336">
    <property type="entry name" value="ACP-like"/>
    <property type="match status" value="1"/>
</dbReference>
<evidence type="ECO:0000256" key="2">
    <source>
        <dbReference type="ARBA" id="ARBA00022553"/>
    </source>
</evidence>
<organism evidence="4 5">
    <name type="scientific">Flavimaribacter sediminis</name>
    <dbReference type="NCBI Taxonomy" id="2865987"/>
    <lineage>
        <taxon>Bacteria</taxon>
        <taxon>Pseudomonadati</taxon>
        <taxon>Pseudomonadota</taxon>
        <taxon>Alphaproteobacteria</taxon>
        <taxon>Hyphomicrobiales</taxon>
        <taxon>Rhizobiaceae</taxon>
        <taxon>Flavimaribacter</taxon>
    </lineage>
</organism>
<comment type="caution">
    <text evidence="4">The sequence shown here is derived from an EMBL/GenBank/DDBJ whole genome shotgun (WGS) entry which is preliminary data.</text>
</comment>
<feature type="domain" description="Carrier" evidence="3">
    <location>
        <begin position="21"/>
        <end position="96"/>
    </location>
</feature>
<dbReference type="InterPro" id="IPR006162">
    <property type="entry name" value="Ppantetheine_attach_site"/>
</dbReference>
<dbReference type="RefSeq" id="WP_220227641.1">
    <property type="nucleotide sequence ID" value="NZ_JAICBX010000001.1"/>
</dbReference>
<dbReference type="EMBL" id="JAICBX010000001">
    <property type="protein sequence ID" value="MBW8637004.1"/>
    <property type="molecule type" value="Genomic_DNA"/>
</dbReference>
<dbReference type="PROSITE" id="PS50075">
    <property type="entry name" value="CARRIER"/>
    <property type="match status" value="1"/>
</dbReference>
<dbReference type="AlphaFoldDB" id="A0AAE2ZJ98"/>
<evidence type="ECO:0000256" key="1">
    <source>
        <dbReference type="ARBA" id="ARBA00022450"/>
    </source>
</evidence>
<dbReference type="GO" id="GO:0016787">
    <property type="term" value="F:hydrolase activity"/>
    <property type="evidence" value="ECO:0007669"/>
    <property type="project" value="UniProtKB-KW"/>
</dbReference>
<keyword evidence="4" id="KW-0378">Hydrolase</keyword>
<dbReference type="Gene3D" id="3.40.50.1820">
    <property type="entry name" value="alpha/beta hydrolase"/>
    <property type="match status" value="1"/>
</dbReference>
<accession>A0AAE2ZJ98</accession>
<evidence type="ECO:0000259" key="3">
    <source>
        <dbReference type="PROSITE" id="PS50075"/>
    </source>
</evidence>
<gene>
    <name evidence="4" type="ORF">K1W69_07370</name>
</gene>
<keyword evidence="2" id="KW-0597">Phosphoprotein</keyword>
<dbReference type="Pfam" id="PF00550">
    <property type="entry name" value="PP-binding"/>
    <property type="match status" value="1"/>
</dbReference>
<dbReference type="PROSITE" id="PS00012">
    <property type="entry name" value="PHOSPHOPANTETHEINE"/>
    <property type="match status" value="1"/>
</dbReference>
<name>A0AAE2ZJ98_9HYPH</name>
<dbReference type="SUPFAM" id="SSF53474">
    <property type="entry name" value="alpha/beta-Hydrolases"/>
    <property type="match status" value="1"/>
</dbReference>
<evidence type="ECO:0000313" key="4">
    <source>
        <dbReference type="EMBL" id="MBW8637004.1"/>
    </source>
</evidence>
<protein>
    <submittedName>
        <fullName evidence="4">Alpha/beta fold hydrolase</fullName>
    </submittedName>
</protein>
<keyword evidence="1" id="KW-0596">Phosphopantetheine</keyword>
<dbReference type="InterPro" id="IPR001031">
    <property type="entry name" value="Thioesterase"/>
</dbReference>
<dbReference type="Pfam" id="PF00975">
    <property type="entry name" value="Thioesterase"/>
    <property type="match status" value="1"/>
</dbReference>
<dbReference type="Gene3D" id="1.10.1200.10">
    <property type="entry name" value="ACP-like"/>
    <property type="match status" value="1"/>
</dbReference>
<proteinExistence type="predicted"/>
<evidence type="ECO:0000313" key="5">
    <source>
        <dbReference type="Proteomes" id="UP001196509"/>
    </source>
</evidence>
<dbReference type="InterPro" id="IPR009081">
    <property type="entry name" value="PP-bd_ACP"/>
</dbReference>
<sequence>MHQESSQISRDSLDLTNKFIEPASPVERKVIAIWEECLEIENLGMDDDFFDLGGNSSNGAKLISLINETFAASFKTGALVQYCTPAAMVNLIESDEILALPSNVIAVRQTGNRPPLFLVHGAAGIVFPTPQLMAGFHDDQPVYAFQIRGFDGRDEPLDTVEEIAADYVDSMLQVNPEGPWFIAGYCAGSWIVVEMARRLEGMGKKAARLVLIDPGIQRGKMREQFDMRYSAPARIIKPVLSTSVLERLNFHSNWARFRCFLATGHWIDYREIGAFDVPAVRKWILSRKKNHMQRAVRIGQLKKKFESEMVEDEAVTLESTTDIILASAKLKHAFFNYANSAPLNQPVDIIVSRSREKELQNGNHPLNRILPRQNRIVSGEKHTDAVASSSPVNARIIQKMMDEANVVDPKQSLKTVA</sequence>
<dbReference type="InterPro" id="IPR036736">
    <property type="entry name" value="ACP-like_sf"/>
</dbReference>
<dbReference type="InterPro" id="IPR029058">
    <property type="entry name" value="AB_hydrolase_fold"/>
</dbReference>